<dbReference type="Proteomes" id="UP001549145">
    <property type="component" value="Unassembled WGS sequence"/>
</dbReference>
<evidence type="ECO:0000256" key="1">
    <source>
        <dbReference type="SAM" id="MobiDB-lite"/>
    </source>
</evidence>
<sequence length="135" mass="14173">MPSSSPKGAKAAPKKNTPRTVAQAKAEPKALKAKTQDAKLQPAKAPGPEAPPPKAPSLKLKPAKAPSPKAHTFLVGVKRRREALRVYAVLTVSEAVALAIVEAVSGEDVTVEPVGRLSKKLARPLKLLTGEPRLI</sequence>
<dbReference type="RefSeq" id="WP_238276346.1">
    <property type="nucleotide sequence ID" value="NZ_BPQL01000016.1"/>
</dbReference>
<comment type="caution">
    <text evidence="2">The sequence shown here is derived from an EMBL/GenBank/DDBJ whole genome shotgun (WGS) entry which is preliminary data.</text>
</comment>
<feature type="compositionally biased region" description="Basic and acidic residues" evidence="1">
    <location>
        <begin position="26"/>
        <end position="37"/>
    </location>
</feature>
<organism evidence="2 3">
    <name type="scientific">Methylobacterium goesingense</name>
    <dbReference type="NCBI Taxonomy" id="243690"/>
    <lineage>
        <taxon>Bacteria</taxon>
        <taxon>Pseudomonadati</taxon>
        <taxon>Pseudomonadota</taxon>
        <taxon>Alphaproteobacteria</taxon>
        <taxon>Hyphomicrobiales</taxon>
        <taxon>Methylobacteriaceae</taxon>
        <taxon>Methylobacterium</taxon>
    </lineage>
</organism>
<dbReference type="EMBL" id="JBEPMM010000006">
    <property type="protein sequence ID" value="MET3693080.1"/>
    <property type="molecule type" value="Genomic_DNA"/>
</dbReference>
<protein>
    <submittedName>
        <fullName evidence="2">Uncharacterized protein</fullName>
    </submittedName>
</protein>
<evidence type="ECO:0000313" key="2">
    <source>
        <dbReference type="EMBL" id="MET3693080.1"/>
    </source>
</evidence>
<name>A0ABV2L8A2_9HYPH</name>
<proteinExistence type="predicted"/>
<reference evidence="2 3" key="1">
    <citation type="submission" date="2024-06" db="EMBL/GenBank/DDBJ databases">
        <title>Genomic Encyclopedia of Type Strains, Phase IV (KMG-IV): sequencing the most valuable type-strain genomes for metagenomic binning, comparative biology and taxonomic classification.</title>
        <authorList>
            <person name="Goeker M."/>
        </authorList>
    </citation>
    <scope>NUCLEOTIDE SEQUENCE [LARGE SCALE GENOMIC DNA]</scope>
    <source>
        <strain evidence="2 3">DSM 21331</strain>
    </source>
</reference>
<feature type="compositionally biased region" description="Low complexity" evidence="1">
    <location>
        <begin position="1"/>
        <end position="11"/>
    </location>
</feature>
<keyword evidence="3" id="KW-1185">Reference proteome</keyword>
<gene>
    <name evidence="2" type="ORF">ABID43_002624</name>
</gene>
<feature type="region of interest" description="Disordered" evidence="1">
    <location>
        <begin position="1"/>
        <end position="67"/>
    </location>
</feature>
<feature type="compositionally biased region" description="Low complexity" evidence="1">
    <location>
        <begin position="56"/>
        <end position="67"/>
    </location>
</feature>
<evidence type="ECO:0000313" key="3">
    <source>
        <dbReference type="Proteomes" id="UP001549145"/>
    </source>
</evidence>
<accession>A0ABV2L8A2</accession>